<reference evidence="2 3" key="1">
    <citation type="submission" date="2018-11" db="EMBL/GenBank/DDBJ databases">
        <authorList>
            <consortium name="Pathogen Informatics"/>
        </authorList>
    </citation>
    <scope>NUCLEOTIDE SEQUENCE [LARGE SCALE GENOMIC DNA]</scope>
</reference>
<protein>
    <submittedName>
        <fullName evidence="4">J domain-containing protein</fullName>
    </submittedName>
</protein>
<organism evidence="3 4">
    <name type="scientific">Heligmosomoides polygyrus</name>
    <name type="common">Parasitic roundworm</name>
    <dbReference type="NCBI Taxonomy" id="6339"/>
    <lineage>
        <taxon>Eukaryota</taxon>
        <taxon>Metazoa</taxon>
        <taxon>Ecdysozoa</taxon>
        <taxon>Nematoda</taxon>
        <taxon>Chromadorea</taxon>
        <taxon>Rhabditida</taxon>
        <taxon>Rhabditina</taxon>
        <taxon>Rhabditomorpha</taxon>
        <taxon>Strongyloidea</taxon>
        <taxon>Heligmosomidae</taxon>
        <taxon>Heligmosomoides</taxon>
    </lineage>
</organism>
<dbReference type="EMBL" id="UZAH01031488">
    <property type="protein sequence ID" value="VDP15748.1"/>
    <property type="molecule type" value="Genomic_DNA"/>
</dbReference>
<dbReference type="AlphaFoldDB" id="A0A183GBU6"/>
<keyword evidence="3" id="KW-1185">Reference proteome</keyword>
<evidence type="ECO:0000313" key="4">
    <source>
        <dbReference type="WBParaSite" id="HPBE_0001959601-mRNA-1"/>
    </source>
</evidence>
<accession>A0A3P8C305</accession>
<feature type="region of interest" description="Disordered" evidence="1">
    <location>
        <begin position="53"/>
        <end position="78"/>
    </location>
</feature>
<proteinExistence type="predicted"/>
<accession>A0A183GBU6</accession>
<gene>
    <name evidence="2" type="ORF">HPBE_LOCUS19595</name>
</gene>
<dbReference type="OrthoDB" id="5867910at2759"/>
<evidence type="ECO:0000256" key="1">
    <source>
        <dbReference type="SAM" id="MobiDB-lite"/>
    </source>
</evidence>
<name>A0A183GBU6_HELPZ</name>
<evidence type="ECO:0000313" key="2">
    <source>
        <dbReference type="EMBL" id="VDP15748.1"/>
    </source>
</evidence>
<dbReference type="Proteomes" id="UP000050761">
    <property type="component" value="Unassembled WGS sequence"/>
</dbReference>
<reference evidence="4" key="2">
    <citation type="submission" date="2019-09" db="UniProtKB">
        <authorList>
            <consortium name="WormBaseParasite"/>
        </authorList>
    </citation>
    <scope>IDENTIFICATION</scope>
</reference>
<sequence>MLSTIDEEKSAENSDFYISISFRSSNAEPFYYAFFRRLEQVLHVHPEKYQNPERFGRFSSRHSTPVDKTRSGSAEYTL</sequence>
<dbReference type="WBParaSite" id="HPBE_0001959601-mRNA-1">
    <property type="protein sequence ID" value="HPBE_0001959601-mRNA-1"/>
    <property type="gene ID" value="HPBE_0001959601"/>
</dbReference>
<evidence type="ECO:0000313" key="3">
    <source>
        <dbReference type="Proteomes" id="UP000050761"/>
    </source>
</evidence>